<dbReference type="Proteomes" id="UP000829196">
    <property type="component" value="Unassembled WGS sequence"/>
</dbReference>
<reference evidence="2" key="1">
    <citation type="journal article" date="2022" name="Front. Genet.">
        <title>Chromosome-Scale Assembly of the Dendrobium nobile Genome Provides Insights Into the Molecular Mechanism of the Biosynthesis of the Medicinal Active Ingredient of Dendrobium.</title>
        <authorList>
            <person name="Xu Q."/>
            <person name="Niu S.-C."/>
            <person name="Li K.-L."/>
            <person name="Zheng P.-J."/>
            <person name="Zhang X.-J."/>
            <person name="Jia Y."/>
            <person name="Liu Y."/>
            <person name="Niu Y.-X."/>
            <person name="Yu L.-H."/>
            <person name="Chen D.-F."/>
            <person name="Zhang G.-Q."/>
        </authorList>
    </citation>
    <scope>NUCLEOTIDE SEQUENCE</scope>
    <source>
        <tissue evidence="2">Leaf</tissue>
    </source>
</reference>
<sequence>MNPFTMDAWGITSPALPTLPALLQLGWKVYLWRAEWVVGDSMTNGVAITDTGERRSAHLNSGRGQEHRHRPKTVVEAKNNGELTTESKLPTDTMPVRISGDLYAAMIIQKGGSDEVHQLKQQLDKEDVYVHWSSEMRNQFQACDSPLQLAEFSQGFLILSFFFMGNVWCGIVSNGEFGGCLFFY</sequence>
<name>A0A8T3BRF6_DENNO</name>
<accession>A0A8T3BRF6</accession>
<organism evidence="2 3">
    <name type="scientific">Dendrobium nobile</name>
    <name type="common">Orchid</name>
    <dbReference type="NCBI Taxonomy" id="94219"/>
    <lineage>
        <taxon>Eukaryota</taxon>
        <taxon>Viridiplantae</taxon>
        <taxon>Streptophyta</taxon>
        <taxon>Embryophyta</taxon>
        <taxon>Tracheophyta</taxon>
        <taxon>Spermatophyta</taxon>
        <taxon>Magnoliopsida</taxon>
        <taxon>Liliopsida</taxon>
        <taxon>Asparagales</taxon>
        <taxon>Orchidaceae</taxon>
        <taxon>Epidendroideae</taxon>
        <taxon>Malaxideae</taxon>
        <taxon>Dendrobiinae</taxon>
        <taxon>Dendrobium</taxon>
    </lineage>
</organism>
<gene>
    <name evidence="2" type="ORF">KFK09_007273</name>
</gene>
<dbReference type="AlphaFoldDB" id="A0A8T3BRF6"/>
<evidence type="ECO:0000313" key="3">
    <source>
        <dbReference type="Proteomes" id="UP000829196"/>
    </source>
</evidence>
<dbReference type="EMBL" id="JAGYWB010000006">
    <property type="protein sequence ID" value="KAI0519812.1"/>
    <property type="molecule type" value="Genomic_DNA"/>
</dbReference>
<protein>
    <submittedName>
        <fullName evidence="2">Uncharacterized protein</fullName>
    </submittedName>
</protein>
<feature type="region of interest" description="Disordered" evidence="1">
    <location>
        <begin position="52"/>
        <end position="71"/>
    </location>
</feature>
<proteinExistence type="predicted"/>
<evidence type="ECO:0000313" key="2">
    <source>
        <dbReference type="EMBL" id="KAI0519812.1"/>
    </source>
</evidence>
<evidence type="ECO:0000256" key="1">
    <source>
        <dbReference type="SAM" id="MobiDB-lite"/>
    </source>
</evidence>
<keyword evidence="3" id="KW-1185">Reference proteome</keyword>
<comment type="caution">
    <text evidence="2">The sequence shown here is derived from an EMBL/GenBank/DDBJ whole genome shotgun (WGS) entry which is preliminary data.</text>
</comment>